<evidence type="ECO:0000313" key="3">
    <source>
        <dbReference type="Proteomes" id="UP000235786"/>
    </source>
</evidence>
<feature type="region of interest" description="Disordered" evidence="1">
    <location>
        <begin position="280"/>
        <end position="344"/>
    </location>
</feature>
<keyword evidence="3" id="KW-1185">Reference proteome</keyword>
<feature type="compositionally biased region" description="Pro residues" evidence="1">
    <location>
        <begin position="417"/>
        <end position="446"/>
    </location>
</feature>
<feature type="compositionally biased region" description="Polar residues" evidence="1">
    <location>
        <begin position="323"/>
        <end position="337"/>
    </location>
</feature>
<feature type="region of interest" description="Disordered" evidence="1">
    <location>
        <begin position="359"/>
        <end position="518"/>
    </location>
</feature>
<feature type="compositionally biased region" description="Basic and acidic residues" evidence="1">
    <location>
        <begin position="492"/>
        <end position="518"/>
    </location>
</feature>
<evidence type="ECO:0000256" key="1">
    <source>
        <dbReference type="SAM" id="MobiDB-lite"/>
    </source>
</evidence>
<proteinExistence type="predicted"/>
<sequence length="518" mass="57735">MQNLSWRKEEVAALDEIAYLSPRFRGAVTYENLAQRLNKKCVGPKPTLERWRLNKKDGEDEFNERMVRDQIGRQVELGHYPLANWSTQEYKEKRKRELEQMHADGPLSKRKIIPYKFRQRVDGEGSLSAQENGGPSRVGGPKPDQERVHMEPGESSQPRTKKKGKKVEWIKDERNYLLDHALELRHFGGYKSYGVMAAELNSLVDAGILEPRRDRDGPEFSEGMVCDKVLRMEAEKIMPERAPSLSKMRDPDSEMDLEMYENKIVSARVVTQQRAKWKKLDAGKDQSTHGGVTLGMCGPSGNKPHRGAGKQAEGRFEPYPQRASISGPSGISKTQNRARAGAGMSGLARGISMLKPYQLPDLPQASAPAQAGPAAHRIQQAPEFRESDPQSHDGKVSRGRTSLHPRQPPQAQAQPQDPLPPMSLISPPPPPAQRPVPAQPSRPPQPSMHHPVPSPSSSGPAPNLDNAQVASPPSNSQHTDPSHSIKQPFESTVHEKYVRPHLSIHDNKNEKGFLKSLF</sequence>
<dbReference type="EMBL" id="KZ613963">
    <property type="protein sequence ID" value="PMD31259.1"/>
    <property type="molecule type" value="Genomic_DNA"/>
</dbReference>
<feature type="compositionally biased region" description="Low complexity" evidence="1">
    <location>
        <begin position="363"/>
        <end position="375"/>
    </location>
</feature>
<gene>
    <name evidence="2" type="ORF">L207DRAFT_611354</name>
</gene>
<dbReference type="AlphaFoldDB" id="A0A2J6QYE1"/>
<feature type="region of interest" description="Disordered" evidence="1">
    <location>
        <begin position="124"/>
        <end position="166"/>
    </location>
</feature>
<feature type="compositionally biased region" description="Basic and acidic residues" evidence="1">
    <location>
        <begin position="383"/>
        <end position="396"/>
    </location>
</feature>
<reference evidence="2 3" key="1">
    <citation type="submission" date="2016-04" db="EMBL/GenBank/DDBJ databases">
        <title>A degradative enzymes factory behind the ericoid mycorrhizal symbiosis.</title>
        <authorList>
            <consortium name="DOE Joint Genome Institute"/>
            <person name="Martino E."/>
            <person name="Morin E."/>
            <person name="Grelet G."/>
            <person name="Kuo A."/>
            <person name="Kohler A."/>
            <person name="Daghino S."/>
            <person name="Barry K."/>
            <person name="Choi C."/>
            <person name="Cichocki N."/>
            <person name="Clum A."/>
            <person name="Copeland A."/>
            <person name="Hainaut M."/>
            <person name="Haridas S."/>
            <person name="Labutti K."/>
            <person name="Lindquist E."/>
            <person name="Lipzen A."/>
            <person name="Khouja H.-R."/>
            <person name="Murat C."/>
            <person name="Ohm R."/>
            <person name="Olson A."/>
            <person name="Spatafora J."/>
            <person name="Veneault-Fourrey C."/>
            <person name="Henrissat B."/>
            <person name="Grigoriev I."/>
            <person name="Martin F."/>
            <person name="Perotto S."/>
        </authorList>
    </citation>
    <scope>NUCLEOTIDE SEQUENCE [LARGE SCALE GENOMIC DNA]</scope>
    <source>
        <strain evidence="2 3">F</strain>
    </source>
</reference>
<feature type="compositionally biased region" description="Polar residues" evidence="1">
    <location>
        <begin position="465"/>
        <end position="485"/>
    </location>
</feature>
<accession>A0A2J6QYE1</accession>
<protein>
    <submittedName>
        <fullName evidence="2">Uncharacterized protein</fullName>
    </submittedName>
</protein>
<organism evidence="2 3">
    <name type="scientific">Hyaloscypha variabilis (strain UAMH 11265 / GT02V1 / F)</name>
    <name type="common">Meliniomyces variabilis</name>
    <dbReference type="NCBI Taxonomy" id="1149755"/>
    <lineage>
        <taxon>Eukaryota</taxon>
        <taxon>Fungi</taxon>
        <taxon>Dikarya</taxon>
        <taxon>Ascomycota</taxon>
        <taxon>Pezizomycotina</taxon>
        <taxon>Leotiomycetes</taxon>
        <taxon>Helotiales</taxon>
        <taxon>Hyaloscyphaceae</taxon>
        <taxon>Hyaloscypha</taxon>
        <taxon>Hyaloscypha variabilis</taxon>
    </lineage>
</organism>
<feature type="compositionally biased region" description="Basic and acidic residues" evidence="1">
    <location>
        <begin position="143"/>
        <end position="152"/>
    </location>
</feature>
<feature type="compositionally biased region" description="Low complexity" evidence="1">
    <location>
        <begin position="447"/>
        <end position="462"/>
    </location>
</feature>
<evidence type="ECO:0000313" key="2">
    <source>
        <dbReference type="EMBL" id="PMD31259.1"/>
    </source>
</evidence>
<dbReference type="Proteomes" id="UP000235786">
    <property type="component" value="Unassembled WGS sequence"/>
</dbReference>
<name>A0A2J6QYE1_HYAVF</name>